<accession>A0A1H5UI11</accession>
<keyword evidence="1" id="KW-0812">Transmembrane</keyword>
<dbReference type="AlphaFoldDB" id="A0A1H5UI11"/>
<keyword evidence="3" id="KW-1185">Reference proteome</keyword>
<dbReference type="OrthoDB" id="7869902at2"/>
<name>A0A1H5UI11_9RHOB</name>
<gene>
    <name evidence="2" type="ORF">SAMN05421751_10447</name>
</gene>
<dbReference type="EMBL" id="FNVD01000004">
    <property type="protein sequence ID" value="SEF74118.1"/>
    <property type="molecule type" value="Genomic_DNA"/>
</dbReference>
<dbReference type="Proteomes" id="UP000236742">
    <property type="component" value="Unassembled WGS sequence"/>
</dbReference>
<dbReference type="RefSeq" id="WP_104007283.1">
    <property type="nucleotide sequence ID" value="NZ_FNVD01000004.1"/>
</dbReference>
<evidence type="ECO:0000313" key="3">
    <source>
        <dbReference type="Proteomes" id="UP000236742"/>
    </source>
</evidence>
<protein>
    <submittedName>
        <fullName evidence="2">Uncharacterized protein</fullName>
    </submittedName>
</protein>
<reference evidence="2 3" key="1">
    <citation type="submission" date="2016-10" db="EMBL/GenBank/DDBJ databases">
        <authorList>
            <person name="de Groot N.N."/>
        </authorList>
    </citation>
    <scope>NUCLEOTIDE SEQUENCE [LARGE SCALE GENOMIC DNA]</scope>
    <source>
        <strain evidence="2 3">DSM 23413</strain>
    </source>
</reference>
<feature type="transmembrane region" description="Helical" evidence="1">
    <location>
        <begin position="6"/>
        <end position="36"/>
    </location>
</feature>
<proteinExistence type="predicted"/>
<keyword evidence="1" id="KW-1133">Transmembrane helix</keyword>
<evidence type="ECO:0000313" key="2">
    <source>
        <dbReference type="EMBL" id="SEF74118.1"/>
    </source>
</evidence>
<keyword evidence="1" id="KW-0472">Membrane</keyword>
<evidence type="ECO:0000256" key="1">
    <source>
        <dbReference type="SAM" id="Phobius"/>
    </source>
</evidence>
<sequence length="87" mass="10256">MTRERIINYIALPILLVAAWFGLYWVWGLVFLWWLVPAVQSGQTFLVFEIDRAEDPFLFWFVVILWALFGAMMIAASLFPQYAPWLV</sequence>
<feature type="transmembrane region" description="Helical" evidence="1">
    <location>
        <begin position="57"/>
        <end position="79"/>
    </location>
</feature>
<organism evidence="2 3">
    <name type="scientific">Jhaorihella thermophila</name>
    <dbReference type="NCBI Taxonomy" id="488547"/>
    <lineage>
        <taxon>Bacteria</taxon>
        <taxon>Pseudomonadati</taxon>
        <taxon>Pseudomonadota</taxon>
        <taxon>Alphaproteobacteria</taxon>
        <taxon>Rhodobacterales</taxon>
        <taxon>Paracoccaceae</taxon>
        <taxon>Jhaorihella</taxon>
    </lineage>
</organism>